<dbReference type="FunFam" id="3.40.50.300:FF:000326">
    <property type="entry name" value="P-loop containing nucleoside triphosphate hydrolase"/>
    <property type="match status" value="1"/>
</dbReference>
<evidence type="ECO:0000256" key="5">
    <source>
        <dbReference type="SAM" id="MobiDB-lite"/>
    </source>
</evidence>
<feature type="region of interest" description="Disordered" evidence="5">
    <location>
        <begin position="262"/>
        <end position="284"/>
    </location>
</feature>
<dbReference type="InterPro" id="IPR045055">
    <property type="entry name" value="DNA2/NAM7-like"/>
</dbReference>
<feature type="compositionally biased region" description="Low complexity" evidence="5">
    <location>
        <begin position="262"/>
        <end position="272"/>
    </location>
</feature>
<reference evidence="7 8" key="1">
    <citation type="submission" date="2017-12" db="EMBL/GenBank/DDBJ databases">
        <title>Sequencing, de novo assembly and annotation of complete genome of a new Thraustochytrid species, strain FCC1311.</title>
        <authorList>
            <person name="Sedici K."/>
            <person name="Godart F."/>
            <person name="Aiese Cigliano R."/>
            <person name="Sanseverino W."/>
            <person name="Barakat M."/>
            <person name="Ortet P."/>
            <person name="Marechal E."/>
            <person name="Cagnac O."/>
            <person name="Amato A."/>
        </authorList>
    </citation>
    <scope>NUCLEOTIDE SEQUENCE [LARGE SCALE GENOMIC DNA]</scope>
</reference>
<evidence type="ECO:0000256" key="2">
    <source>
        <dbReference type="ARBA" id="ARBA00022801"/>
    </source>
</evidence>
<feature type="domain" description="AAA+ ATPase" evidence="6">
    <location>
        <begin position="317"/>
        <end position="675"/>
    </location>
</feature>
<dbReference type="GO" id="GO:0005694">
    <property type="term" value="C:chromosome"/>
    <property type="evidence" value="ECO:0007669"/>
    <property type="project" value="UniProtKB-ARBA"/>
</dbReference>
<keyword evidence="3" id="KW-0347">Helicase</keyword>
<dbReference type="CDD" id="cd18808">
    <property type="entry name" value="SF1_C_Upf1"/>
    <property type="match status" value="1"/>
</dbReference>
<dbReference type="PANTHER" id="PTHR10887:SF495">
    <property type="entry name" value="HELICASE SENATAXIN ISOFORM X1-RELATED"/>
    <property type="match status" value="1"/>
</dbReference>
<dbReference type="Proteomes" id="UP000241890">
    <property type="component" value="Unassembled WGS sequence"/>
</dbReference>
<dbReference type="SUPFAM" id="SSF52540">
    <property type="entry name" value="P-loop containing nucleoside triphosphate hydrolases"/>
    <property type="match status" value="1"/>
</dbReference>
<accession>A0A2R5G8D6</accession>
<gene>
    <name evidence="7" type="ORF">FCC1311_022682</name>
</gene>
<dbReference type="GO" id="GO:0005524">
    <property type="term" value="F:ATP binding"/>
    <property type="evidence" value="ECO:0007669"/>
    <property type="project" value="UniProtKB-KW"/>
</dbReference>
<dbReference type="EMBL" id="BEYU01000018">
    <property type="protein sequence ID" value="GBG26048.1"/>
    <property type="molecule type" value="Genomic_DNA"/>
</dbReference>
<organism evidence="7 8">
    <name type="scientific">Hondaea fermentalgiana</name>
    <dbReference type="NCBI Taxonomy" id="2315210"/>
    <lineage>
        <taxon>Eukaryota</taxon>
        <taxon>Sar</taxon>
        <taxon>Stramenopiles</taxon>
        <taxon>Bigyra</taxon>
        <taxon>Labyrinthulomycetes</taxon>
        <taxon>Thraustochytrida</taxon>
        <taxon>Thraustochytriidae</taxon>
        <taxon>Hondaea</taxon>
    </lineage>
</organism>
<dbReference type="Gene3D" id="3.40.50.300">
    <property type="entry name" value="P-loop containing nucleotide triphosphate hydrolases"/>
    <property type="match status" value="2"/>
</dbReference>
<evidence type="ECO:0000256" key="3">
    <source>
        <dbReference type="ARBA" id="ARBA00022806"/>
    </source>
</evidence>
<dbReference type="OrthoDB" id="6513042at2759"/>
<evidence type="ECO:0000313" key="8">
    <source>
        <dbReference type="Proteomes" id="UP000241890"/>
    </source>
</evidence>
<dbReference type="InterPro" id="IPR041679">
    <property type="entry name" value="DNA2/NAM7-like_C"/>
</dbReference>
<sequence>MQGYGSDMVRINPSSLRDVPLSFRSSQEYAEVFLPLVLEDAFEEARASLRTGRIADRHCPCGAALHTRNESSTENTSDRLKPVMLRFVLHKYTCKSKGEVSQHEQEFGRLPRYDLARVAEADYLKAHGIRKHRTVAPSELSQGDVLILSSSRKYYDNRGVRTRDLAPTAALAVVHGSSRVSFARTPHAQDPTGRSYEIECLVPVTLPVKAELPSFVYGWRPSNCITSWREYDAVAQVVSMNGAKYPLLETLLDGKGKLSQAEAVKQQQQAQQNPTASGDEPADNVTVPGVDLSLLQYLESTYNPSQFKAIIKSAAKTKGFTLIQGPPGTGKTHTLLGIINLLHVSVFQRYYDSQLLSPHLEEEQIGNAGAPVVKSVPTSRLSEMDRLEQMPHILVTAPSNTAVDGMVEKIYSQQFRDGLGQMYIPAMVRIGKPTQGNHESASVYLDTQVEDLIRKLSSNPLQPLKERIQALELREKAILDDAPQFRHRAESLAKQIRQSKAASLKHLVWMENNKQKATMDQILEERHNEAIRLDQLPGMEADYRKFAQLFHTAREKLQACRLELSRCRTINSATSPASMRAKLRESVMEQAQIFFVTLSSSALRQIQELRTRFRFEVVVVDEAAQATEPSVLVPLQHHVDHCVLVGDPKQLPATVVSDRAASHYLQQSLFERLQTAGHPSYLLDTQYRCHPKISAFPSREFYAGRLKDGPNVLEPDYETPGIARFSVFNPLTFLNVSRARQSSSGDSFRNEDEAVLALNLYETLRFVLKKDELTGDVGIGIITPYREQLELLRSKFKDYRSDENLQLNTVDGFQGREFDVIILSCVRSSEVARHGPYGHASSSKAKRPSIGFVKDARRLNVAVTRAKFCLIVIGQDRTLRVSPLWARFLDHVHGTGSFLEVMDVHADLLHL</sequence>
<dbReference type="Pfam" id="PF13086">
    <property type="entry name" value="AAA_11"/>
    <property type="match status" value="1"/>
</dbReference>
<dbReference type="InterPro" id="IPR041677">
    <property type="entry name" value="DNA2/NAM7_AAA_11"/>
</dbReference>
<evidence type="ECO:0000313" key="7">
    <source>
        <dbReference type="EMBL" id="GBG26048.1"/>
    </source>
</evidence>
<keyword evidence="4" id="KW-0067">ATP-binding</keyword>
<keyword evidence="1" id="KW-0547">Nucleotide-binding</keyword>
<dbReference type="Pfam" id="PF13087">
    <property type="entry name" value="AAA_12"/>
    <property type="match status" value="1"/>
</dbReference>
<dbReference type="InterPro" id="IPR003593">
    <property type="entry name" value="AAA+_ATPase"/>
</dbReference>
<comment type="caution">
    <text evidence="7">The sequence shown here is derived from an EMBL/GenBank/DDBJ whole genome shotgun (WGS) entry which is preliminary data.</text>
</comment>
<dbReference type="AlphaFoldDB" id="A0A2R5G8D6"/>
<dbReference type="SMART" id="SM00382">
    <property type="entry name" value="AAA"/>
    <property type="match status" value="1"/>
</dbReference>
<proteinExistence type="predicted"/>
<dbReference type="CDD" id="cd18042">
    <property type="entry name" value="DEXXQc_SETX"/>
    <property type="match status" value="1"/>
</dbReference>
<dbReference type="InterPro" id="IPR027417">
    <property type="entry name" value="P-loop_NTPase"/>
</dbReference>
<dbReference type="GO" id="GO:0016787">
    <property type="term" value="F:hydrolase activity"/>
    <property type="evidence" value="ECO:0007669"/>
    <property type="project" value="UniProtKB-KW"/>
</dbReference>
<dbReference type="GO" id="GO:0004386">
    <property type="term" value="F:helicase activity"/>
    <property type="evidence" value="ECO:0007669"/>
    <property type="project" value="UniProtKB-KW"/>
</dbReference>
<name>A0A2R5G8D6_9STRA</name>
<keyword evidence="2" id="KW-0378">Hydrolase</keyword>
<evidence type="ECO:0000259" key="6">
    <source>
        <dbReference type="SMART" id="SM00382"/>
    </source>
</evidence>
<dbReference type="InParanoid" id="A0A2R5G8D6"/>
<evidence type="ECO:0000256" key="4">
    <source>
        <dbReference type="ARBA" id="ARBA00022840"/>
    </source>
</evidence>
<protein>
    <submittedName>
        <fullName evidence="7">Regulator of nonsense transcripts 1-like</fullName>
    </submittedName>
</protein>
<dbReference type="InterPro" id="IPR047187">
    <property type="entry name" value="SF1_C_Upf1"/>
</dbReference>
<keyword evidence="8" id="KW-1185">Reference proteome</keyword>
<dbReference type="PANTHER" id="PTHR10887">
    <property type="entry name" value="DNA2/NAM7 HELICASE FAMILY"/>
    <property type="match status" value="1"/>
</dbReference>
<evidence type="ECO:0000256" key="1">
    <source>
        <dbReference type="ARBA" id="ARBA00022741"/>
    </source>
</evidence>